<dbReference type="Proteomes" id="UP000828390">
    <property type="component" value="Unassembled WGS sequence"/>
</dbReference>
<sequence length="85" mass="9781">MDRRATSKSQDLQLNAHWFPRDTMVGEAQSGNLQVHAVLRYTLNVHRDATGLVGLLVTLRKVKYSHLRPRINMKMKSVNEKDLQP</sequence>
<reference evidence="1" key="1">
    <citation type="journal article" date="2019" name="bioRxiv">
        <title>The Genome of the Zebra Mussel, Dreissena polymorpha: A Resource for Invasive Species Research.</title>
        <authorList>
            <person name="McCartney M.A."/>
            <person name="Auch B."/>
            <person name="Kono T."/>
            <person name="Mallez S."/>
            <person name="Zhang Y."/>
            <person name="Obille A."/>
            <person name="Becker A."/>
            <person name="Abrahante J.E."/>
            <person name="Garbe J."/>
            <person name="Badalamenti J.P."/>
            <person name="Herman A."/>
            <person name="Mangelson H."/>
            <person name="Liachko I."/>
            <person name="Sullivan S."/>
            <person name="Sone E.D."/>
            <person name="Koren S."/>
            <person name="Silverstein K.A.T."/>
            <person name="Beckman K.B."/>
            <person name="Gohl D.M."/>
        </authorList>
    </citation>
    <scope>NUCLEOTIDE SEQUENCE</scope>
    <source>
        <strain evidence="1">Duluth1</strain>
        <tissue evidence="1">Whole animal</tissue>
    </source>
</reference>
<protein>
    <submittedName>
        <fullName evidence="1">Uncharacterized protein</fullName>
    </submittedName>
</protein>
<name>A0A9D4GL48_DREPO</name>
<accession>A0A9D4GL48</accession>
<evidence type="ECO:0000313" key="1">
    <source>
        <dbReference type="EMBL" id="KAH3819391.1"/>
    </source>
</evidence>
<comment type="caution">
    <text evidence="1">The sequence shown here is derived from an EMBL/GenBank/DDBJ whole genome shotgun (WGS) entry which is preliminary data.</text>
</comment>
<dbReference type="EMBL" id="JAIWYP010000005">
    <property type="protein sequence ID" value="KAH3819391.1"/>
    <property type="molecule type" value="Genomic_DNA"/>
</dbReference>
<keyword evidence="2" id="KW-1185">Reference proteome</keyword>
<proteinExistence type="predicted"/>
<gene>
    <name evidence="1" type="ORF">DPMN_121124</name>
</gene>
<evidence type="ECO:0000313" key="2">
    <source>
        <dbReference type="Proteomes" id="UP000828390"/>
    </source>
</evidence>
<dbReference type="AlphaFoldDB" id="A0A9D4GL48"/>
<reference evidence="1" key="2">
    <citation type="submission" date="2020-11" db="EMBL/GenBank/DDBJ databases">
        <authorList>
            <person name="McCartney M.A."/>
            <person name="Auch B."/>
            <person name="Kono T."/>
            <person name="Mallez S."/>
            <person name="Becker A."/>
            <person name="Gohl D.M."/>
            <person name="Silverstein K.A.T."/>
            <person name="Koren S."/>
            <person name="Bechman K.B."/>
            <person name="Herman A."/>
            <person name="Abrahante J.E."/>
            <person name="Garbe J."/>
        </authorList>
    </citation>
    <scope>NUCLEOTIDE SEQUENCE</scope>
    <source>
        <strain evidence="1">Duluth1</strain>
        <tissue evidence="1">Whole animal</tissue>
    </source>
</reference>
<organism evidence="1 2">
    <name type="scientific">Dreissena polymorpha</name>
    <name type="common">Zebra mussel</name>
    <name type="synonym">Mytilus polymorpha</name>
    <dbReference type="NCBI Taxonomy" id="45954"/>
    <lineage>
        <taxon>Eukaryota</taxon>
        <taxon>Metazoa</taxon>
        <taxon>Spiralia</taxon>
        <taxon>Lophotrochozoa</taxon>
        <taxon>Mollusca</taxon>
        <taxon>Bivalvia</taxon>
        <taxon>Autobranchia</taxon>
        <taxon>Heteroconchia</taxon>
        <taxon>Euheterodonta</taxon>
        <taxon>Imparidentia</taxon>
        <taxon>Neoheterodontei</taxon>
        <taxon>Myida</taxon>
        <taxon>Dreissenoidea</taxon>
        <taxon>Dreissenidae</taxon>
        <taxon>Dreissena</taxon>
    </lineage>
</organism>